<accession>A0A3E1NMC9</accession>
<dbReference type="Proteomes" id="UP000261284">
    <property type="component" value="Unassembled WGS sequence"/>
</dbReference>
<evidence type="ECO:0000313" key="3">
    <source>
        <dbReference type="Proteomes" id="UP000261284"/>
    </source>
</evidence>
<dbReference type="InterPro" id="IPR019861">
    <property type="entry name" value="PorP/SprF_Bacteroidetes"/>
</dbReference>
<feature type="signal peptide" evidence="1">
    <location>
        <begin position="1"/>
        <end position="22"/>
    </location>
</feature>
<evidence type="ECO:0000313" key="2">
    <source>
        <dbReference type="EMBL" id="RFM29086.1"/>
    </source>
</evidence>
<evidence type="ECO:0000256" key="1">
    <source>
        <dbReference type="SAM" id="SignalP"/>
    </source>
</evidence>
<organism evidence="2 3">
    <name type="scientific">Deminuibacter soli</name>
    <dbReference type="NCBI Taxonomy" id="2291815"/>
    <lineage>
        <taxon>Bacteria</taxon>
        <taxon>Pseudomonadati</taxon>
        <taxon>Bacteroidota</taxon>
        <taxon>Chitinophagia</taxon>
        <taxon>Chitinophagales</taxon>
        <taxon>Chitinophagaceae</taxon>
        <taxon>Deminuibacter</taxon>
    </lineage>
</organism>
<gene>
    <name evidence="2" type="ORF">DXN05_10045</name>
</gene>
<dbReference type="EMBL" id="QTJU01000002">
    <property type="protein sequence ID" value="RFM29086.1"/>
    <property type="molecule type" value="Genomic_DNA"/>
</dbReference>
<proteinExistence type="predicted"/>
<dbReference type="AlphaFoldDB" id="A0A3E1NMC9"/>
<dbReference type="NCBIfam" id="TIGR03519">
    <property type="entry name" value="T9SS_PorP_fam"/>
    <property type="match status" value="1"/>
</dbReference>
<sequence length="337" mass="36993">MKLIRHVLLCCLCYSLCTCLYAQDPHFSQYFTSPMTVNPALTARGVYDWRVAFNTRSQWWGASIKPYYTVTASAEKKLPLGGDNNNYWGIGGMVLSDQSNGGLLKNDYFSLSTSYNISLDGEGRSLLGAGLTGTYANRVLDASKFLFQSQVGSMGFQRDIPSNDPVNIQKARYFDINAGLYYSYTGDAYGWSAGAAMFHASAPHEGAYNNSTYNIPRKVSLQAGGWFKAGAGNSFHLSGFAEYQAGNSIYTLGGIYKIGVSDDLLSSVNIGAWNRFGDALYPYFGLEAKRWIGGISYDIVNSKVKNYQSVQSMELSFVWQLGKGRAEGKPASAVLIY</sequence>
<feature type="chain" id="PRO_5017549770" evidence="1">
    <location>
        <begin position="23"/>
        <end position="337"/>
    </location>
</feature>
<keyword evidence="3" id="KW-1185">Reference proteome</keyword>
<protein>
    <submittedName>
        <fullName evidence="2">Type IX secretion system membrane protein PorP/SprF</fullName>
    </submittedName>
</protein>
<keyword evidence="1" id="KW-0732">Signal</keyword>
<comment type="caution">
    <text evidence="2">The sequence shown here is derived from an EMBL/GenBank/DDBJ whole genome shotgun (WGS) entry which is preliminary data.</text>
</comment>
<dbReference type="RefSeq" id="WP_116847070.1">
    <property type="nucleotide sequence ID" value="NZ_QTJU01000002.1"/>
</dbReference>
<dbReference type="OrthoDB" id="645740at2"/>
<dbReference type="Pfam" id="PF11751">
    <property type="entry name" value="PorP_SprF"/>
    <property type="match status" value="1"/>
</dbReference>
<reference evidence="2 3" key="1">
    <citation type="submission" date="2018-08" db="EMBL/GenBank/DDBJ databases">
        <title>Chitinophagaceae sp. K23C18032701, a novel bacterium isolated from forest soil.</title>
        <authorList>
            <person name="Wang C."/>
        </authorList>
    </citation>
    <scope>NUCLEOTIDE SEQUENCE [LARGE SCALE GENOMIC DNA]</scope>
    <source>
        <strain evidence="2 3">K23C18032701</strain>
    </source>
</reference>
<name>A0A3E1NMC9_9BACT</name>